<dbReference type="CDD" id="cd12797">
    <property type="entry name" value="M23_peptidase"/>
    <property type="match status" value="1"/>
</dbReference>
<dbReference type="Proteomes" id="UP000666369">
    <property type="component" value="Unassembled WGS sequence"/>
</dbReference>
<feature type="domain" description="M23ase beta-sheet core" evidence="2">
    <location>
        <begin position="228"/>
        <end position="323"/>
    </location>
</feature>
<keyword evidence="1" id="KW-0732">Signal</keyword>
<evidence type="ECO:0000313" key="4">
    <source>
        <dbReference type="Proteomes" id="UP000666369"/>
    </source>
</evidence>
<keyword evidence="4" id="KW-1185">Reference proteome</keyword>
<feature type="signal peptide" evidence="1">
    <location>
        <begin position="1"/>
        <end position="19"/>
    </location>
</feature>
<evidence type="ECO:0000313" key="3">
    <source>
        <dbReference type="EMBL" id="NGZ88093.1"/>
    </source>
</evidence>
<protein>
    <submittedName>
        <fullName evidence="3">M23 family metallopeptidase</fullName>
    </submittedName>
</protein>
<sequence>MTRRALFALLLSIAGGAVAAVPAPVVVNVMQAPQAVRTSDGVRRLCYELDILNYYADGGTLALTDIAVYGDDDSAPLASFSGAALAQLLPPNRELEADNSLAIKGGAHALVLIAAPTSRPVAKLRHKLTFRNDKGVVQIADDIPVTPTAAPPTTIGPPLRGGVWLADEGPGHAQSHHWGSVVAGNGRATIPQRYAIDFFGLDAQGHAVKAPIEKLAQTTVADWIGWNAEVVAVADGVVRDLQDGVAERKPLSPQEQPEELSTRSLYGNFVVLEIAPHVYAHYAHLRDGSIKVKPGQRVKRGEALGNLGLTGGAGAPHLHFHLADKPTFADSQGLPFVFDVYTPIGHASESDALNQASAIRLALKAAPLRQRMPVNGDIIGFQTR</sequence>
<organism evidence="3 4">
    <name type="scientific">Duganella aceris</name>
    <dbReference type="NCBI Taxonomy" id="2703883"/>
    <lineage>
        <taxon>Bacteria</taxon>
        <taxon>Pseudomonadati</taxon>
        <taxon>Pseudomonadota</taxon>
        <taxon>Betaproteobacteria</taxon>
        <taxon>Burkholderiales</taxon>
        <taxon>Oxalobacteraceae</taxon>
        <taxon>Telluria group</taxon>
        <taxon>Duganella</taxon>
    </lineage>
</organism>
<dbReference type="Gene3D" id="2.70.70.10">
    <property type="entry name" value="Glucose Permease (Domain IIA)"/>
    <property type="match status" value="1"/>
</dbReference>
<dbReference type="InterPro" id="IPR016047">
    <property type="entry name" value="M23ase_b-sheet_dom"/>
</dbReference>
<feature type="chain" id="PRO_5045224325" evidence="1">
    <location>
        <begin position="20"/>
        <end position="384"/>
    </location>
</feature>
<evidence type="ECO:0000259" key="2">
    <source>
        <dbReference type="Pfam" id="PF01551"/>
    </source>
</evidence>
<reference evidence="3 4" key="1">
    <citation type="submission" date="2020-01" db="EMBL/GenBank/DDBJ databases">
        <authorList>
            <person name="Lee S.D."/>
        </authorList>
    </citation>
    <scope>NUCLEOTIDE SEQUENCE [LARGE SCALE GENOMIC DNA]</scope>
    <source>
        <strain evidence="3 4">SAP-35</strain>
    </source>
</reference>
<dbReference type="RefSeq" id="WP_166108212.1">
    <property type="nucleotide sequence ID" value="NZ_JAADJT010000017.1"/>
</dbReference>
<name>A0ABX0FUF4_9BURK</name>
<proteinExistence type="predicted"/>
<gene>
    <name evidence="3" type="ORF">GW587_28015</name>
</gene>
<reference evidence="4" key="2">
    <citation type="submission" date="2023-07" db="EMBL/GenBank/DDBJ databases">
        <title>Duganella aceri sp. nov., isolated from tree sap.</title>
        <authorList>
            <person name="Kim I.S."/>
        </authorList>
    </citation>
    <scope>NUCLEOTIDE SEQUENCE [LARGE SCALE GENOMIC DNA]</scope>
    <source>
        <strain evidence="4">SAP-35</strain>
    </source>
</reference>
<comment type="caution">
    <text evidence="3">The sequence shown here is derived from an EMBL/GenBank/DDBJ whole genome shotgun (WGS) entry which is preliminary data.</text>
</comment>
<dbReference type="SUPFAM" id="SSF51261">
    <property type="entry name" value="Duplicated hybrid motif"/>
    <property type="match status" value="1"/>
</dbReference>
<dbReference type="PANTHER" id="PTHR21666">
    <property type="entry name" value="PEPTIDASE-RELATED"/>
    <property type="match status" value="1"/>
</dbReference>
<dbReference type="InterPro" id="IPR011055">
    <property type="entry name" value="Dup_hybrid_motif"/>
</dbReference>
<evidence type="ECO:0000256" key="1">
    <source>
        <dbReference type="SAM" id="SignalP"/>
    </source>
</evidence>
<dbReference type="Pfam" id="PF01551">
    <property type="entry name" value="Peptidase_M23"/>
    <property type="match status" value="1"/>
</dbReference>
<dbReference type="EMBL" id="JAADJT010000017">
    <property type="protein sequence ID" value="NGZ88093.1"/>
    <property type="molecule type" value="Genomic_DNA"/>
</dbReference>
<dbReference type="InterPro" id="IPR050570">
    <property type="entry name" value="Cell_wall_metabolism_enzyme"/>
</dbReference>
<dbReference type="PANTHER" id="PTHR21666:SF270">
    <property type="entry name" value="MUREIN HYDROLASE ACTIVATOR ENVC"/>
    <property type="match status" value="1"/>
</dbReference>
<accession>A0ABX0FUF4</accession>